<sequence>MREKYFLIGIVFGLSIIQNGKIPTFLPEEIIQSIFSAGELEPCLAELQNGFQKVGIYQLACQLPMFLCLLRPSQAEMLTVKKVTHLLKPEFSGRRAGLSLGSVLQFTTGADNEPALGFTIHPSLTFVEATTSFFPSANTCISRITLPHPSMDCSLPPKEKLFNLYDLAFCNAYFGHV</sequence>
<keyword evidence="5" id="KW-1185">Reference proteome</keyword>
<name>A0AAD9UZY9_ACRCE</name>
<dbReference type="Pfam" id="PF00632">
    <property type="entry name" value="HECT"/>
    <property type="match status" value="1"/>
</dbReference>
<dbReference type="PROSITE" id="PS50237">
    <property type="entry name" value="HECT"/>
    <property type="match status" value="1"/>
</dbReference>
<reference evidence="4" key="2">
    <citation type="journal article" date="2023" name="Science">
        <title>Genomic signatures of disease resistance in endangered staghorn corals.</title>
        <authorList>
            <person name="Vollmer S.V."/>
            <person name="Selwyn J.D."/>
            <person name="Despard B.A."/>
            <person name="Roesel C.L."/>
        </authorList>
    </citation>
    <scope>NUCLEOTIDE SEQUENCE</scope>
    <source>
        <strain evidence="4">K2</strain>
    </source>
</reference>
<evidence type="ECO:0000259" key="3">
    <source>
        <dbReference type="PROSITE" id="PS50237"/>
    </source>
</evidence>
<accession>A0AAD9UZY9</accession>
<gene>
    <name evidence="4" type="ORF">P5673_021810</name>
</gene>
<protein>
    <recommendedName>
        <fullName evidence="3">HECT domain-containing protein</fullName>
    </recommendedName>
</protein>
<dbReference type="GO" id="GO:0004842">
    <property type="term" value="F:ubiquitin-protein transferase activity"/>
    <property type="evidence" value="ECO:0007669"/>
    <property type="project" value="InterPro"/>
</dbReference>
<evidence type="ECO:0000256" key="2">
    <source>
        <dbReference type="PROSITE-ProRule" id="PRU00104"/>
    </source>
</evidence>
<dbReference type="Gene3D" id="3.30.2410.10">
    <property type="entry name" value="Hect, E3 ligase catalytic domain"/>
    <property type="match status" value="1"/>
</dbReference>
<organism evidence="4 5">
    <name type="scientific">Acropora cervicornis</name>
    <name type="common">Staghorn coral</name>
    <dbReference type="NCBI Taxonomy" id="6130"/>
    <lineage>
        <taxon>Eukaryota</taxon>
        <taxon>Metazoa</taxon>
        <taxon>Cnidaria</taxon>
        <taxon>Anthozoa</taxon>
        <taxon>Hexacorallia</taxon>
        <taxon>Scleractinia</taxon>
        <taxon>Astrocoeniina</taxon>
        <taxon>Acroporidae</taxon>
        <taxon>Acropora</taxon>
    </lineage>
</organism>
<proteinExistence type="predicted"/>
<evidence type="ECO:0000313" key="5">
    <source>
        <dbReference type="Proteomes" id="UP001249851"/>
    </source>
</evidence>
<feature type="domain" description="HECT" evidence="3">
    <location>
        <begin position="103"/>
        <end position="147"/>
    </location>
</feature>
<feature type="active site" description="Glycyl thioester intermediate" evidence="2">
    <location>
        <position position="140"/>
    </location>
</feature>
<comment type="caution">
    <text evidence="4">The sequence shown here is derived from an EMBL/GenBank/DDBJ whole genome shotgun (WGS) entry which is preliminary data.</text>
</comment>
<dbReference type="SUPFAM" id="SSF56204">
    <property type="entry name" value="Hect, E3 ligase catalytic domain"/>
    <property type="match status" value="1"/>
</dbReference>
<evidence type="ECO:0000256" key="1">
    <source>
        <dbReference type="ARBA" id="ARBA00022786"/>
    </source>
</evidence>
<dbReference type="EMBL" id="JARQWQ010000057">
    <property type="protein sequence ID" value="KAK2556204.1"/>
    <property type="molecule type" value="Genomic_DNA"/>
</dbReference>
<keyword evidence="1 2" id="KW-0833">Ubl conjugation pathway</keyword>
<dbReference type="InterPro" id="IPR000569">
    <property type="entry name" value="HECT_dom"/>
</dbReference>
<dbReference type="AlphaFoldDB" id="A0AAD9UZY9"/>
<reference evidence="4" key="1">
    <citation type="journal article" date="2023" name="G3 (Bethesda)">
        <title>Whole genome assembly and annotation of the endangered Caribbean coral Acropora cervicornis.</title>
        <authorList>
            <person name="Selwyn J.D."/>
            <person name="Vollmer S.V."/>
        </authorList>
    </citation>
    <scope>NUCLEOTIDE SEQUENCE</scope>
    <source>
        <strain evidence="4">K2</strain>
    </source>
</reference>
<evidence type="ECO:0000313" key="4">
    <source>
        <dbReference type="EMBL" id="KAK2556204.1"/>
    </source>
</evidence>
<dbReference type="Proteomes" id="UP001249851">
    <property type="component" value="Unassembled WGS sequence"/>
</dbReference>
<dbReference type="InterPro" id="IPR035983">
    <property type="entry name" value="Hect_E3_ubiquitin_ligase"/>
</dbReference>